<comment type="caution">
    <text evidence="2">The sequence shown here is derived from an EMBL/GenBank/DDBJ whole genome shotgun (WGS) entry which is preliminary data.</text>
</comment>
<dbReference type="EMBL" id="JOJR01000248">
    <property type="protein sequence ID" value="RCN41163.1"/>
    <property type="molecule type" value="Genomic_DNA"/>
</dbReference>
<evidence type="ECO:0000256" key="1">
    <source>
        <dbReference type="SAM" id="MobiDB-lite"/>
    </source>
</evidence>
<sequence>MQGASQRNLRKAIGINERKSAEEIKAQAFTNKTLTSRQEYGVPKLSQNSSTTTREPEHSNGTR</sequence>
<name>A0A368G9S4_ANCCA</name>
<evidence type="ECO:0000313" key="2">
    <source>
        <dbReference type="EMBL" id="RCN41163.1"/>
    </source>
</evidence>
<proteinExistence type="predicted"/>
<feature type="compositionally biased region" description="Basic and acidic residues" evidence="1">
    <location>
        <begin position="54"/>
        <end position="63"/>
    </location>
</feature>
<feature type="region of interest" description="Disordered" evidence="1">
    <location>
        <begin position="32"/>
        <end position="63"/>
    </location>
</feature>
<evidence type="ECO:0000313" key="3">
    <source>
        <dbReference type="Proteomes" id="UP000252519"/>
    </source>
</evidence>
<reference evidence="2 3" key="1">
    <citation type="submission" date="2014-10" db="EMBL/GenBank/DDBJ databases">
        <title>Draft genome of the hookworm Ancylostoma caninum.</title>
        <authorList>
            <person name="Mitreva M."/>
        </authorList>
    </citation>
    <scope>NUCLEOTIDE SEQUENCE [LARGE SCALE GENOMIC DNA]</scope>
    <source>
        <strain evidence="2 3">Baltimore</strain>
    </source>
</reference>
<gene>
    <name evidence="2" type="ORF">ANCCAN_12898</name>
</gene>
<accession>A0A368G9S4</accession>
<keyword evidence="3" id="KW-1185">Reference proteome</keyword>
<protein>
    <submittedName>
        <fullName evidence="2">Uncharacterized protein</fullName>
    </submittedName>
</protein>
<dbReference type="AlphaFoldDB" id="A0A368G9S4"/>
<organism evidence="2 3">
    <name type="scientific">Ancylostoma caninum</name>
    <name type="common">Dog hookworm</name>
    <dbReference type="NCBI Taxonomy" id="29170"/>
    <lineage>
        <taxon>Eukaryota</taxon>
        <taxon>Metazoa</taxon>
        <taxon>Ecdysozoa</taxon>
        <taxon>Nematoda</taxon>
        <taxon>Chromadorea</taxon>
        <taxon>Rhabditida</taxon>
        <taxon>Rhabditina</taxon>
        <taxon>Rhabditomorpha</taxon>
        <taxon>Strongyloidea</taxon>
        <taxon>Ancylostomatidae</taxon>
        <taxon>Ancylostomatinae</taxon>
        <taxon>Ancylostoma</taxon>
    </lineage>
</organism>
<dbReference type="Proteomes" id="UP000252519">
    <property type="component" value="Unassembled WGS sequence"/>
</dbReference>